<protein>
    <submittedName>
        <fullName evidence="2">Uncharacterized protein</fullName>
    </submittedName>
</protein>
<feature type="region of interest" description="Disordered" evidence="1">
    <location>
        <begin position="177"/>
        <end position="198"/>
    </location>
</feature>
<evidence type="ECO:0000313" key="2">
    <source>
        <dbReference type="EMBL" id="CAD8344898.1"/>
    </source>
</evidence>
<evidence type="ECO:0000256" key="1">
    <source>
        <dbReference type="SAM" id="MobiDB-lite"/>
    </source>
</evidence>
<dbReference type="EMBL" id="HBEG01001344">
    <property type="protein sequence ID" value="CAD8344898.1"/>
    <property type="molecule type" value="Transcribed_RNA"/>
</dbReference>
<dbReference type="AlphaFoldDB" id="A0A7S0F8E1"/>
<organism evidence="2">
    <name type="scientific">Pyrodinium bahamense</name>
    <dbReference type="NCBI Taxonomy" id="73915"/>
    <lineage>
        <taxon>Eukaryota</taxon>
        <taxon>Sar</taxon>
        <taxon>Alveolata</taxon>
        <taxon>Dinophyceae</taxon>
        <taxon>Gonyaulacales</taxon>
        <taxon>Pyrocystaceae</taxon>
        <taxon>Pyrodinium</taxon>
    </lineage>
</organism>
<sequence length="225" mass="24639">MRLWRLERPEPLLWRLTSLWRVKGLAVKMDVAEIAETDPSLRRLKGFVVSMDAAEREDAALPLAESLSAPMPLPPMPPLPPLRRVPAMCWPNDDEVPEAEVPMGVSSLREAEPLQRKSSCQERTWTASQEPGLQQGTIFPASRLGFCGKAKVGELGLCPCTPRLRAPSVVGETEFASVSPPWPTESGVQPPGATRRPLLPGVRVTPEGRRRRTGECALVAGVWPA</sequence>
<gene>
    <name evidence="2" type="ORF">PBAH0796_LOCUS636</name>
</gene>
<accession>A0A7S0F8E1</accession>
<name>A0A7S0F8E1_9DINO</name>
<reference evidence="2" key="1">
    <citation type="submission" date="2021-01" db="EMBL/GenBank/DDBJ databases">
        <authorList>
            <person name="Corre E."/>
            <person name="Pelletier E."/>
            <person name="Niang G."/>
            <person name="Scheremetjew M."/>
            <person name="Finn R."/>
            <person name="Kale V."/>
            <person name="Holt S."/>
            <person name="Cochrane G."/>
            <person name="Meng A."/>
            <person name="Brown T."/>
            <person name="Cohen L."/>
        </authorList>
    </citation>
    <scope>NUCLEOTIDE SEQUENCE</scope>
    <source>
        <strain evidence="2">Pbaha01</strain>
    </source>
</reference>
<proteinExistence type="predicted"/>